<evidence type="ECO:0000313" key="4">
    <source>
        <dbReference type="Proteomes" id="UP000828390"/>
    </source>
</evidence>
<evidence type="ECO:0000313" key="3">
    <source>
        <dbReference type="EMBL" id="KAH3841314.1"/>
    </source>
</evidence>
<keyword evidence="2" id="KW-1133">Transmembrane helix</keyword>
<feature type="compositionally biased region" description="Basic and acidic residues" evidence="1">
    <location>
        <begin position="269"/>
        <end position="284"/>
    </location>
</feature>
<feature type="region of interest" description="Disordered" evidence="1">
    <location>
        <begin position="267"/>
        <end position="300"/>
    </location>
</feature>
<comment type="caution">
    <text evidence="3">The sequence shown here is derived from an EMBL/GenBank/DDBJ whole genome shotgun (WGS) entry which is preliminary data.</text>
</comment>
<feature type="region of interest" description="Disordered" evidence="1">
    <location>
        <begin position="177"/>
        <end position="196"/>
    </location>
</feature>
<name>A0A9D4KKR8_DREPO</name>
<keyword evidence="4" id="KW-1185">Reference proteome</keyword>
<organism evidence="3 4">
    <name type="scientific">Dreissena polymorpha</name>
    <name type="common">Zebra mussel</name>
    <name type="synonym">Mytilus polymorpha</name>
    <dbReference type="NCBI Taxonomy" id="45954"/>
    <lineage>
        <taxon>Eukaryota</taxon>
        <taxon>Metazoa</taxon>
        <taxon>Spiralia</taxon>
        <taxon>Lophotrochozoa</taxon>
        <taxon>Mollusca</taxon>
        <taxon>Bivalvia</taxon>
        <taxon>Autobranchia</taxon>
        <taxon>Heteroconchia</taxon>
        <taxon>Euheterodonta</taxon>
        <taxon>Imparidentia</taxon>
        <taxon>Neoheterodontei</taxon>
        <taxon>Myida</taxon>
        <taxon>Dreissenoidea</taxon>
        <taxon>Dreissenidae</taxon>
        <taxon>Dreissena</taxon>
    </lineage>
</organism>
<feature type="transmembrane region" description="Helical" evidence="2">
    <location>
        <begin position="39"/>
        <end position="58"/>
    </location>
</feature>
<feature type="compositionally biased region" description="Low complexity" evidence="1">
    <location>
        <begin position="177"/>
        <end position="187"/>
    </location>
</feature>
<evidence type="ECO:0000256" key="1">
    <source>
        <dbReference type="SAM" id="MobiDB-lite"/>
    </source>
</evidence>
<evidence type="ECO:0000256" key="2">
    <source>
        <dbReference type="SAM" id="Phobius"/>
    </source>
</evidence>
<reference evidence="3" key="1">
    <citation type="journal article" date="2019" name="bioRxiv">
        <title>The Genome of the Zebra Mussel, Dreissena polymorpha: A Resource for Invasive Species Research.</title>
        <authorList>
            <person name="McCartney M.A."/>
            <person name="Auch B."/>
            <person name="Kono T."/>
            <person name="Mallez S."/>
            <person name="Zhang Y."/>
            <person name="Obille A."/>
            <person name="Becker A."/>
            <person name="Abrahante J.E."/>
            <person name="Garbe J."/>
            <person name="Badalamenti J.P."/>
            <person name="Herman A."/>
            <person name="Mangelson H."/>
            <person name="Liachko I."/>
            <person name="Sullivan S."/>
            <person name="Sone E.D."/>
            <person name="Koren S."/>
            <person name="Silverstein K.A.T."/>
            <person name="Beckman K.B."/>
            <person name="Gohl D.M."/>
        </authorList>
    </citation>
    <scope>NUCLEOTIDE SEQUENCE</scope>
    <source>
        <strain evidence="3">Duluth1</strain>
        <tissue evidence="3">Whole animal</tissue>
    </source>
</reference>
<dbReference type="AlphaFoldDB" id="A0A9D4KKR8"/>
<dbReference type="Proteomes" id="UP000828390">
    <property type="component" value="Unassembled WGS sequence"/>
</dbReference>
<accession>A0A9D4KKR8</accession>
<sequence length="300" mass="33297">MLQTELKHRLDIIELKCNINMKLQTSKYRTKLSSFRCKITYCIVITIWITFISSPGLLCRPLLPTMYPQHPTYPTMYTPMVHPNLGGVYPPPQLMQMPCTTSMHRQPHGQFTAPQTYLPNLNTVTQQRLVPPHLATLATESHAAATAQPTQTLQHVPHREAPIRTDTAPILAATNNHAAATAQSTQTPRHVPHREAPMRTDTAPILATTNNHAAATAQPTQTLQHVLHREAPMSTDTAPILAATNNQAEIQTQNTSHQIMPNIAPATSKDTHCRNGEYTDDHMQHPKGRGSPKKLGMTQV</sequence>
<protein>
    <submittedName>
        <fullName evidence="3">Uncharacterized protein</fullName>
    </submittedName>
</protein>
<keyword evidence="2" id="KW-0472">Membrane</keyword>
<reference evidence="3" key="2">
    <citation type="submission" date="2020-11" db="EMBL/GenBank/DDBJ databases">
        <authorList>
            <person name="McCartney M.A."/>
            <person name="Auch B."/>
            <person name="Kono T."/>
            <person name="Mallez S."/>
            <person name="Becker A."/>
            <person name="Gohl D.M."/>
            <person name="Silverstein K.A.T."/>
            <person name="Koren S."/>
            <person name="Bechman K.B."/>
            <person name="Herman A."/>
            <person name="Abrahante J.E."/>
            <person name="Garbe J."/>
        </authorList>
    </citation>
    <scope>NUCLEOTIDE SEQUENCE</scope>
    <source>
        <strain evidence="3">Duluth1</strain>
        <tissue evidence="3">Whole animal</tissue>
    </source>
</reference>
<gene>
    <name evidence="3" type="ORF">DPMN_114773</name>
</gene>
<dbReference type="EMBL" id="JAIWYP010000004">
    <property type="protein sequence ID" value="KAH3841314.1"/>
    <property type="molecule type" value="Genomic_DNA"/>
</dbReference>
<keyword evidence="2" id="KW-0812">Transmembrane</keyword>
<proteinExistence type="predicted"/>